<evidence type="ECO:0000256" key="7">
    <source>
        <dbReference type="ARBA" id="ARBA00023212"/>
    </source>
</evidence>
<dbReference type="InterPro" id="IPR005455">
    <property type="entry name" value="PFN_euk"/>
</dbReference>
<evidence type="ECO:0000256" key="6">
    <source>
        <dbReference type="ARBA" id="ARBA00023203"/>
    </source>
</evidence>
<evidence type="ECO:0000256" key="2">
    <source>
        <dbReference type="ARBA" id="ARBA00010058"/>
    </source>
</evidence>
<dbReference type="InterPro" id="IPR036140">
    <property type="entry name" value="PFN_sf"/>
</dbReference>
<dbReference type="PANTHER" id="PTHR11604:SF0">
    <property type="entry name" value="PROFILIN"/>
    <property type="match status" value="1"/>
</dbReference>
<dbReference type="FunFam" id="3.30.450.30:FF:000001">
    <property type="entry name" value="Profilin"/>
    <property type="match status" value="1"/>
</dbReference>
<comment type="caution">
    <text evidence="9">The sequence shown here is derived from an EMBL/GenBank/DDBJ whole genome shotgun (WGS) entry which is preliminary data.</text>
</comment>
<evidence type="ECO:0000313" key="10">
    <source>
        <dbReference type="Proteomes" id="UP001497623"/>
    </source>
</evidence>
<dbReference type="Gene3D" id="3.30.450.30">
    <property type="entry name" value="Dynein light chain 2a, cytoplasmic"/>
    <property type="match status" value="1"/>
</dbReference>
<sequence length="126" mass="13661">MSWDKYVSDQLLATGNVQKGAICGLDGSIWAVSEKWDVTAAEAKDLASAYKDPTILHQKGIVVAGEKYMFLSATDEVLRGKKQANGIHIVKTNMAMIIGYYADPVQPGQCATTVEALGDYLKSVNY</sequence>
<organism evidence="9 10">
    <name type="scientific">Meganyctiphanes norvegica</name>
    <name type="common">Northern krill</name>
    <name type="synonym">Thysanopoda norvegica</name>
    <dbReference type="NCBI Taxonomy" id="48144"/>
    <lineage>
        <taxon>Eukaryota</taxon>
        <taxon>Metazoa</taxon>
        <taxon>Ecdysozoa</taxon>
        <taxon>Arthropoda</taxon>
        <taxon>Crustacea</taxon>
        <taxon>Multicrustacea</taxon>
        <taxon>Malacostraca</taxon>
        <taxon>Eumalacostraca</taxon>
        <taxon>Eucarida</taxon>
        <taxon>Euphausiacea</taxon>
        <taxon>Euphausiidae</taxon>
        <taxon>Meganyctiphanes</taxon>
    </lineage>
</organism>
<evidence type="ECO:0000256" key="5">
    <source>
        <dbReference type="ARBA" id="ARBA00022490"/>
    </source>
</evidence>
<comment type="similarity">
    <text evidence="2 8">Belongs to the profilin family.</text>
</comment>
<dbReference type="PRINTS" id="PR01640">
    <property type="entry name" value="PROFILINPLNT"/>
</dbReference>
<evidence type="ECO:0000256" key="3">
    <source>
        <dbReference type="ARBA" id="ARBA00011583"/>
    </source>
</evidence>
<dbReference type="SMART" id="SM00392">
    <property type="entry name" value="PROF"/>
    <property type="match status" value="1"/>
</dbReference>
<dbReference type="SUPFAM" id="SSF55770">
    <property type="entry name" value="Profilin (actin-binding protein)"/>
    <property type="match status" value="1"/>
</dbReference>
<protein>
    <recommendedName>
        <fullName evidence="4 8">Profilin</fullName>
    </recommendedName>
</protein>
<keyword evidence="6 8" id="KW-0009">Actin-binding</keyword>
<proteinExistence type="inferred from homology"/>
<dbReference type="GO" id="GO:0003785">
    <property type="term" value="F:actin monomer binding"/>
    <property type="evidence" value="ECO:0007669"/>
    <property type="project" value="TreeGrafter"/>
</dbReference>
<reference evidence="9 10" key="1">
    <citation type="submission" date="2024-05" db="EMBL/GenBank/DDBJ databases">
        <authorList>
            <person name="Wallberg A."/>
        </authorList>
    </citation>
    <scope>NUCLEOTIDE SEQUENCE [LARGE SCALE GENOMIC DNA]</scope>
</reference>
<keyword evidence="10" id="KW-1185">Reference proteome</keyword>
<dbReference type="PANTHER" id="PTHR11604">
    <property type="entry name" value="PROFILIN"/>
    <property type="match status" value="1"/>
</dbReference>
<dbReference type="PRINTS" id="PR00392">
    <property type="entry name" value="PROFILIN"/>
</dbReference>
<dbReference type="InterPro" id="IPR048278">
    <property type="entry name" value="PFN"/>
</dbReference>
<comment type="subcellular location">
    <subcellularLocation>
        <location evidence="1">Cytoplasm</location>
        <location evidence="1">Cytoskeleton</location>
    </subcellularLocation>
</comment>
<dbReference type="GO" id="GO:0005938">
    <property type="term" value="C:cell cortex"/>
    <property type="evidence" value="ECO:0007669"/>
    <property type="project" value="TreeGrafter"/>
</dbReference>
<dbReference type="GO" id="GO:0005856">
    <property type="term" value="C:cytoskeleton"/>
    <property type="evidence" value="ECO:0007669"/>
    <property type="project" value="UniProtKB-SubCell"/>
</dbReference>
<gene>
    <name evidence="9" type="ORF">MNOR_LOCUS13240</name>
</gene>
<dbReference type="EMBL" id="CAXKWB010007499">
    <property type="protein sequence ID" value="CAL4087482.1"/>
    <property type="molecule type" value="Genomic_DNA"/>
</dbReference>
<evidence type="ECO:0000256" key="4">
    <source>
        <dbReference type="ARBA" id="ARBA00013422"/>
    </source>
</evidence>
<comment type="subunit">
    <text evidence="3">Occurs in many kinds of cells as a complex with monomeric actin in a 1:1 ratio.</text>
</comment>
<dbReference type="AlphaFoldDB" id="A0AAV2QMI8"/>
<dbReference type="Pfam" id="PF00235">
    <property type="entry name" value="Profilin"/>
    <property type="match status" value="1"/>
</dbReference>
<name>A0AAV2QMI8_MEGNR</name>
<accession>A0AAV2QMI8</accession>
<evidence type="ECO:0000256" key="1">
    <source>
        <dbReference type="ARBA" id="ARBA00004245"/>
    </source>
</evidence>
<dbReference type="CDD" id="cd00148">
    <property type="entry name" value="PROF"/>
    <property type="match status" value="1"/>
</dbReference>
<dbReference type="Proteomes" id="UP001497623">
    <property type="component" value="Unassembled WGS sequence"/>
</dbReference>
<evidence type="ECO:0000256" key="8">
    <source>
        <dbReference type="RuleBase" id="RU003909"/>
    </source>
</evidence>
<keyword evidence="5" id="KW-0963">Cytoplasm</keyword>
<evidence type="ECO:0000313" key="9">
    <source>
        <dbReference type="EMBL" id="CAL4087482.1"/>
    </source>
</evidence>
<keyword evidence="7" id="KW-0206">Cytoskeleton</keyword>